<dbReference type="PATRIC" id="fig|796943.3.peg.2015"/>
<feature type="chain" id="PRO_5003528007" evidence="1">
    <location>
        <begin position="30"/>
        <end position="241"/>
    </location>
</feature>
<dbReference type="STRING" id="796943.HMPREF9625_01554"/>
<dbReference type="AlphaFoldDB" id="G9WQC1"/>
<dbReference type="Proteomes" id="UP000018461">
    <property type="component" value="Unassembled WGS sequence"/>
</dbReference>
<dbReference type="RefSeq" id="WP_009535399.1">
    <property type="nucleotide sequence ID" value="NZ_KE148312.1"/>
</dbReference>
<sequence length="241" mass="26375">MLRKRLFATGIATIMMAALMIVPTNNVFAQENKNIDLTNRENIYYDESLGANVIAFTLNEDGSVNYLTKTEVDSITKNAGSEDINLKEANSDKVMLRDYRNWYVFRQTSGPTLYTGSLKKVSADLVAPRGGGSITKNVGYTSTHFFSASIGSQDKKAAIQAGATIGWQSSASTSTSYTVNLRAGEKGYIGFYPYYNKVVGNLELYGNWGDGLISTERGVAGYSVRLTSDGEADGLYIFIYK</sequence>
<organism evidence="2 3">
    <name type="scientific">Oribacterium parvum ACB1</name>
    <dbReference type="NCBI Taxonomy" id="796943"/>
    <lineage>
        <taxon>Bacteria</taxon>
        <taxon>Bacillati</taxon>
        <taxon>Bacillota</taxon>
        <taxon>Clostridia</taxon>
        <taxon>Lachnospirales</taxon>
        <taxon>Lachnospiraceae</taxon>
        <taxon>Oribacterium</taxon>
    </lineage>
</organism>
<feature type="signal peptide" evidence="1">
    <location>
        <begin position="1"/>
        <end position="29"/>
    </location>
</feature>
<keyword evidence="1" id="KW-0732">Signal</keyword>
<accession>G9WQC1</accession>
<comment type="caution">
    <text evidence="2">The sequence shown here is derived from an EMBL/GenBank/DDBJ whole genome shotgun (WGS) entry which is preliminary data.</text>
</comment>
<reference evidence="2" key="1">
    <citation type="submission" date="2011-08" db="EMBL/GenBank/DDBJ databases">
        <authorList>
            <consortium name="The Broad Institute Genome Sequencing Platform"/>
            <person name="Earl A."/>
            <person name="Ward D."/>
            <person name="Feldgarden M."/>
            <person name="Gevers D."/>
            <person name="Sizova M."/>
            <person name="Hazen A."/>
            <person name="Epstein S."/>
            <person name="Young S.K."/>
            <person name="Zeng Q."/>
            <person name="Gargeya S."/>
            <person name="Fitzgerald M."/>
            <person name="Haas B."/>
            <person name="Abouelleil A."/>
            <person name="Alvarado L."/>
            <person name="Arachchi H.M."/>
            <person name="Berlin A."/>
            <person name="Brown A."/>
            <person name="Chapman S.B."/>
            <person name="Chen Z."/>
            <person name="Dunbar C."/>
            <person name="Freedman E."/>
            <person name="Gearin G."/>
            <person name="Gellesch M."/>
            <person name="Goldberg J."/>
            <person name="Griggs A."/>
            <person name="Gujja S."/>
            <person name="Heiman D."/>
            <person name="Howarth C."/>
            <person name="Larson L."/>
            <person name="Lui A."/>
            <person name="MacDonald P.J.P."/>
            <person name="Montmayeur A."/>
            <person name="Murphy C."/>
            <person name="Neiman D."/>
            <person name="Pearson M."/>
            <person name="Priest M."/>
            <person name="Roberts A."/>
            <person name="Saif S."/>
            <person name="Shea T."/>
            <person name="Shenoy N."/>
            <person name="Sisk P."/>
            <person name="Stolte C."/>
            <person name="Sykes S."/>
            <person name="Wortman J."/>
            <person name="Nusbaum C."/>
            <person name="Birren B."/>
        </authorList>
    </citation>
    <scope>NUCLEOTIDE SEQUENCE [LARGE SCALE GENOMIC DNA]</scope>
    <source>
        <strain evidence="2">ACB1</strain>
    </source>
</reference>
<gene>
    <name evidence="2" type="ORF">HMPREF9625_01554</name>
</gene>
<name>G9WQC1_9FIRM</name>
<dbReference type="HOGENOM" id="CLU_1150936_0_0_9"/>
<proteinExistence type="predicted"/>
<reference evidence="2" key="2">
    <citation type="submission" date="2013-03" db="EMBL/GenBank/DDBJ databases">
        <title>The Genome Sequence of Oribacterium sp. ACB1.</title>
        <authorList>
            <consortium name="The Broad Institute Genomics Platform"/>
            <consortium name="The Broad Institute Genome Sequencing Center for Infectious Disease"/>
            <person name="Earl A."/>
            <person name="Ward D."/>
            <person name="Feldgarden M."/>
            <person name="Gevers D."/>
            <person name="Sizova M."/>
            <person name="Hazen A."/>
            <person name="Epstein S."/>
            <person name="Walker B."/>
            <person name="Young S."/>
            <person name="Zeng Q."/>
            <person name="Gargeya S."/>
            <person name="Fitzgerald M."/>
            <person name="Haas B."/>
            <person name="Abouelleil A."/>
            <person name="Allen A.W."/>
            <person name="Alvarado L."/>
            <person name="Arachchi H.M."/>
            <person name="Berlin A.M."/>
            <person name="Chapman S.B."/>
            <person name="Gainer-Dewar J."/>
            <person name="Goldberg J."/>
            <person name="Griggs A."/>
            <person name="Gujja S."/>
            <person name="Hansen M."/>
            <person name="Howarth C."/>
            <person name="Imamovic A."/>
            <person name="Ireland A."/>
            <person name="Larimer J."/>
            <person name="McCowan C."/>
            <person name="Murphy C."/>
            <person name="Pearson M."/>
            <person name="Poon T.W."/>
            <person name="Priest M."/>
            <person name="Roberts A."/>
            <person name="Saif S."/>
            <person name="Shea T."/>
            <person name="Sisk P."/>
            <person name="Sykes S."/>
            <person name="Wortman J."/>
            <person name="Nusbaum C."/>
            <person name="Birren B."/>
        </authorList>
    </citation>
    <scope>NUCLEOTIDE SEQUENCE [LARGE SCALE GENOMIC DNA]</scope>
    <source>
        <strain evidence="2">ACB1</strain>
    </source>
</reference>
<protein>
    <submittedName>
        <fullName evidence="2">Uncharacterized protein</fullName>
    </submittedName>
</protein>
<evidence type="ECO:0000256" key="1">
    <source>
        <dbReference type="SAM" id="SignalP"/>
    </source>
</evidence>
<evidence type="ECO:0000313" key="2">
    <source>
        <dbReference type="EMBL" id="EHL09581.1"/>
    </source>
</evidence>
<keyword evidence="3" id="KW-1185">Reference proteome</keyword>
<evidence type="ECO:0000313" key="3">
    <source>
        <dbReference type="Proteomes" id="UP000018461"/>
    </source>
</evidence>
<dbReference type="EMBL" id="AFZC02000002">
    <property type="protein sequence ID" value="EHL09581.1"/>
    <property type="molecule type" value="Genomic_DNA"/>
</dbReference>